<proteinExistence type="predicted"/>
<feature type="region of interest" description="Disordered" evidence="5">
    <location>
        <begin position="125"/>
        <end position="149"/>
    </location>
</feature>
<dbReference type="InterPro" id="IPR036093">
    <property type="entry name" value="NAC_dom_sf"/>
</dbReference>
<name>A0A816JYQ3_BRANA</name>
<organism evidence="7">
    <name type="scientific">Brassica napus</name>
    <name type="common">Rape</name>
    <dbReference type="NCBI Taxonomy" id="3708"/>
    <lineage>
        <taxon>Eukaryota</taxon>
        <taxon>Viridiplantae</taxon>
        <taxon>Streptophyta</taxon>
        <taxon>Embryophyta</taxon>
        <taxon>Tracheophyta</taxon>
        <taxon>Spermatophyta</taxon>
        <taxon>Magnoliopsida</taxon>
        <taxon>eudicotyledons</taxon>
        <taxon>Gunneridae</taxon>
        <taxon>Pentapetalae</taxon>
        <taxon>rosids</taxon>
        <taxon>malvids</taxon>
        <taxon>Brassicales</taxon>
        <taxon>Brassicaceae</taxon>
        <taxon>Brassiceae</taxon>
        <taxon>Brassica</taxon>
    </lineage>
</organism>
<accession>A0A816JYQ3</accession>
<dbReference type="AlphaFoldDB" id="A0A816JYQ3"/>
<protein>
    <submittedName>
        <fullName evidence="7">(rape) hypothetical protein</fullName>
    </submittedName>
</protein>
<dbReference type="PROSITE" id="PS51005">
    <property type="entry name" value="NAC"/>
    <property type="match status" value="1"/>
</dbReference>
<reference evidence="7" key="1">
    <citation type="submission" date="2021-01" db="EMBL/GenBank/DDBJ databases">
        <authorList>
            <consortium name="Genoscope - CEA"/>
            <person name="William W."/>
        </authorList>
    </citation>
    <scope>NUCLEOTIDE SEQUENCE</scope>
</reference>
<keyword evidence="3" id="KW-0804">Transcription</keyword>
<dbReference type="GO" id="GO:0006355">
    <property type="term" value="P:regulation of DNA-templated transcription"/>
    <property type="evidence" value="ECO:0007669"/>
    <property type="project" value="InterPro"/>
</dbReference>
<dbReference type="Proteomes" id="UP001295469">
    <property type="component" value="Chromosome C04"/>
</dbReference>
<gene>
    <name evidence="7" type="ORF">DARMORV10_C04P35940.1</name>
</gene>
<evidence type="ECO:0000313" key="7">
    <source>
        <dbReference type="EMBL" id="CAF1850524.1"/>
    </source>
</evidence>
<dbReference type="EMBL" id="HG994368">
    <property type="protein sequence ID" value="CAF1850524.1"/>
    <property type="molecule type" value="Genomic_DNA"/>
</dbReference>
<feature type="compositionally biased region" description="Basic and acidic residues" evidence="5">
    <location>
        <begin position="364"/>
        <end position="374"/>
    </location>
</feature>
<dbReference type="InterPro" id="IPR003441">
    <property type="entry name" value="NAC-dom"/>
</dbReference>
<feature type="compositionally biased region" description="Basic and acidic residues" evidence="5">
    <location>
        <begin position="444"/>
        <end position="455"/>
    </location>
</feature>
<dbReference type="Pfam" id="PF02365">
    <property type="entry name" value="NAM"/>
    <property type="match status" value="1"/>
</dbReference>
<evidence type="ECO:0000256" key="1">
    <source>
        <dbReference type="ARBA" id="ARBA00023015"/>
    </source>
</evidence>
<feature type="compositionally biased region" description="Polar residues" evidence="5">
    <location>
        <begin position="138"/>
        <end position="149"/>
    </location>
</feature>
<dbReference type="Gene3D" id="2.170.150.80">
    <property type="entry name" value="NAC domain"/>
    <property type="match status" value="1"/>
</dbReference>
<evidence type="ECO:0000256" key="5">
    <source>
        <dbReference type="SAM" id="MobiDB-lite"/>
    </source>
</evidence>
<evidence type="ECO:0000256" key="4">
    <source>
        <dbReference type="ARBA" id="ARBA00023242"/>
    </source>
</evidence>
<dbReference type="SUPFAM" id="SSF101941">
    <property type="entry name" value="NAC domain"/>
    <property type="match status" value="1"/>
</dbReference>
<evidence type="ECO:0000256" key="3">
    <source>
        <dbReference type="ARBA" id="ARBA00023163"/>
    </source>
</evidence>
<feature type="region of interest" description="Disordered" evidence="5">
    <location>
        <begin position="390"/>
        <end position="455"/>
    </location>
</feature>
<keyword evidence="4" id="KW-0539">Nucleus</keyword>
<dbReference type="GO" id="GO:0003677">
    <property type="term" value="F:DNA binding"/>
    <property type="evidence" value="ECO:0007669"/>
    <property type="project" value="UniProtKB-KW"/>
</dbReference>
<evidence type="ECO:0000259" key="6">
    <source>
        <dbReference type="PROSITE" id="PS51005"/>
    </source>
</evidence>
<feature type="compositionally biased region" description="Pro residues" evidence="5">
    <location>
        <begin position="336"/>
        <end position="346"/>
    </location>
</feature>
<feature type="region of interest" description="Disordered" evidence="5">
    <location>
        <begin position="316"/>
        <end position="375"/>
    </location>
</feature>
<feature type="domain" description="NAC" evidence="6">
    <location>
        <begin position="156"/>
        <end position="307"/>
    </location>
</feature>
<sequence>MVDIYGRAGQLDKALEIIHVSSCHEDPVLWRTLLGSCKIIHRNLELEEVAIYEETDAAQGFQCRGLLPGWSWIEIDDQVHKFVGVSSNMDLIGQLGVTQSGVYSHMVVELSAVESSICYSKPLSVKMTPQRNKRRETQQPSPQHEPNMQSSSFLAYPPGYRFVPTDAEIIYYYLKPFLPENKKSWPIIPIHHANIYESNPQQLTAEYKKGNLTEWFFISERTKIKRNGQKQKRVDHNGGYWHSKAVTKKIKVKKDVVGYKTTLNYFVGKQPNGERTNWLMQEYWLESSGHNKTVCIVDYALCKIYLSPTAQKNMKEEDVELEEEAVQPRTVEIQQPQPPQFYPTPTPLVSHQPQPQPQFWPTELDSHQAQRQDNEYQEPLQAQPLNTIYQHQSQRHNTESEYQEPHQPQPLDTIDHHQPQLHDSAYQEPPQPQPLDTIHYHRSQLHDIEYQEPHQ</sequence>
<evidence type="ECO:0000256" key="2">
    <source>
        <dbReference type="ARBA" id="ARBA00023125"/>
    </source>
</evidence>
<keyword evidence="2" id="KW-0238">DNA-binding</keyword>
<dbReference type="PANTHER" id="PTHR31714">
    <property type="entry name" value="F-BOX ASSOCIATED UBIQUITINATION EFFECTOR FAMILY PROTEIN-RELATED"/>
    <property type="match status" value="1"/>
</dbReference>
<keyword evidence="1" id="KW-0805">Transcription regulation</keyword>
<feature type="compositionally biased region" description="Polar residues" evidence="5">
    <location>
        <begin position="349"/>
        <end position="359"/>
    </location>
</feature>
<dbReference type="PANTHER" id="PTHR31714:SF10">
    <property type="entry name" value="F-BOX ASSOCIATED UBIQUITINATION EFFECTOR FAMILY PROTEIN-RELATED"/>
    <property type="match status" value="1"/>
</dbReference>